<evidence type="ECO:0000313" key="2">
    <source>
        <dbReference type="EMBL" id="SOQ55553.1"/>
    </source>
</evidence>
<protein>
    <submittedName>
        <fullName evidence="2">SFRICE_019572</fullName>
    </submittedName>
</protein>
<evidence type="ECO:0000256" key="1">
    <source>
        <dbReference type="SAM" id="MobiDB-lite"/>
    </source>
</evidence>
<sequence length="136" mass="14238">MGNVQCCASGRFPVGKPPKEAKKKKKTKGLKGISKKNSSVSSGKGNGAVQKVATMAEDGSEKAAPAETLVQAAPTAVDVPDGLSPRPEENETQQANDNSRSGSSSPRTESMAAARERFFGQRNESPDSEVALLYIS</sequence>
<organism evidence="2">
    <name type="scientific">Spodoptera frugiperda</name>
    <name type="common">Fall armyworm</name>
    <dbReference type="NCBI Taxonomy" id="7108"/>
    <lineage>
        <taxon>Eukaryota</taxon>
        <taxon>Metazoa</taxon>
        <taxon>Ecdysozoa</taxon>
        <taxon>Arthropoda</taxon>
        <taxon>Hexapoda</taxon>
        <taxon>Insecta</taxon>
        <taxon>Pterygota</taxon>
        <taxon>Neoptera</taxon>
        <taxon>Endopterygota</taxon>
        <taxon>Lepidoptera</taxon>
        <taxon>Glossata</taxon>
        <taxon>Ditrysia</taxon>
        <taxon>Noctuoidea</taxon>
        <taxon>Noctuidae</taxon>
        <taxon>Amphipyrinae</taxon>
        <taxon>Spodoptera</taxon>
    </lineage>
</organism>
<dbReference type="EMBL" id="ODYU01010439">
    <property type="protein sequence ID" value="SOQ55553.1"/>
    <property type="molecule type" value="Genomic_DNA"/>
</dbReference>
<feature type="compositionally biased region" description="Low complexity" evidence="1">
    <location>
        <begin position="30"/>
        <end position="43"/>
    </location>
</feature>
<name>A0A2H1WR67_SPOFR</name>
<proteinExistence type="predicted"/>
<accession>A0A2H1WR67</accession>
<reference evidence="2" key="1">
    <citation type="submission" date="2016-07" db="EMBL/GenBank/DDBJ databases">
        <authorList>
            <person name="Bretaudeau A."/>
        </authorList>
    </citation>
    <scope>NUCLEOTIDE SEQUENCE</scope>
    <source>
        <strain evidence="2">Rice</strain>
        <tissue evidence="2">Whole body</tissue>
    </source>
</reference>
<feature type="compositionally biased region" description="Low complexity" evidence="1">
    <location>
        <begin position="99"/>
        <end position="110"/>
    </location>
</feature>
<feature type="region of interest" description="Disordered" evidence="1">
    <location>
        <begin position="1"/>
        <end position="136"/>
    </location>
</feature>
<gene>
    <name evidence="2" type="ORF">SFRICE_019572</name>
</gene>
<dbReference type="AlphaFoldDB" id="A0A2H1WR67"/>